<dbReference type="STRING" id="551987.SAMN05192549_102267"/>
<dbReference type="InterPro" id="IPR024925">
    <property type="entry name" value="Malonyl_CoA-ACP_transAc"/>
</dbReference>
<keyword evidence="10" id="KW-1185">Reference proteome</keyword>
<evidence type="ECO:0000256" key="7">
    <source>
        <dbReference type="PIRSR" id="PIRSR000446-1"/>
    </source>
</evidence>
<comment type="catalytic activity">
    <reaction evidence="5 6">
        <text>holo-[ACP] + malonyl-CoA = malonyl-[ACP] + CoA</text>
        <dbReference type="Rhea" id="RHEA:41792"/>
        <dbReference type="Rhea" id="RHEA-COMP:9623"/>
        <dbReference type="Rhea" id="RHEA-COMP:9685"/>
        <dbReference type="ChEBI" id="CHEBI:57287"/>
        <dbReference type="ChEBI" id="CHEBI:57384"/>
        <dbReference type="ChEBI" id="CHEBI:64479"/>
        <dbReference type="ChEBI" id="CHEBI:78449"/>
        <dbReference type="EC" id="2.3.1.39"/>
    </reaction>
</comment>
<proteinExistence type="inferred from homology"/>
<keyword evidence="4 6" id="KW-0012">Acyltransferase</keyword>
<dbReference type="InterPro" id="IPR004410">
    <property type="entry name" value="Malonyl_CoA-ACP_transAc_FabD"/>
</dbReference>
<dbReference type="GO" id="GO:0005829">
    <property type="term" value="C:cytosol"/>
    <property type="evidence" value="ECO:0007669"/>
    <property type="project" value="TreeGrafter"/>
</dbReference>
<dbReference type="EMBL" id="FRCX01000002">
    <property type="protein sequence ID" value="SHM70138.1"/>
    <property type="molecule type" value="Genomic_DNA"/>
</dbReference>
<feature type="active site" evidence="7">
    <location>
        <position position="191"/>
    </location>
</feature>
<keyword evidence="3 6" id="KW-0808">Transferase</keyword>
<comment type="similarity">
    <text evidence="6">Belongs to the fabD family.</text>
</comment>
<evidence type="ECO:0000256" key="6">
    <source>
        <dbReference type="PIRNR" id="PIRNR000446"/>
    </source>
</evidence>
<dbReference type="PANTHER" id="PTHR42681:SF1">
    <property type="entry name" value="MALONYL-COA-ACYL CARRIER PROTEIN TRANSACYLASE, MITOCHONDRIAL"/>
    <property type="match status" value="1"/>
</dbReference>
<dbReference type="OrthoDB" id="9808564at2"/>
<evidence type="ECO:0000256" key="2">
    <source>
        <dbReference type="ARBA" id="ARBA00018953"/>
    </source>
</evidence>
<dbReference type="Pfam" id="PF00698">
    <property type="entry name" value="Acyl_transf_1"/>
    <property type="match status" value="1"/>
</dbReference>
<feature type="active site" evidence="7">
    <location>
        <position position="86"/>
    </location>
</feature>
<protein>
    <recommendedName>
        <fullName evidence="2 6">Malonyl CoA-acyl carrier protein transacylase</fullName>
        <ecNumber evidence="1 6">2.3.1.39</ecNumber>
    </recommendedName>
</protein>
<dbReference type="AlphaFoldDB" id="A0A1M7KWX0"/>
<dbReference type="EC" id="2.3.1.39" evidence="1 6"/>
<evidence type="ECO:0000256" key="4">
    <source>
        <dbReference type="ARBA" id="ARBA00023315"/>
    </source>
</evidence>
<name>A0A1M7KWX0_9BURK</name>
<gene>
    <name evidence="9" type="ORF">SAMN05192549_102267</name>
</gene>
<dbReference type="RefSeq" id="WP_072782033.1">
    <property type="nucleotide sequence ID" value="NZ_FRCX01000002.1"/>
</dbReference>
<organism evidence="9 10">
    <name type="scientific">Duganella sacchari</name>
    <dbReference type="NCBI Taxonomy" id="551987"/>
    <lineage>
        <taxon>Bacteria</taxon>
        <taxon>Pseudomonadati</taxon>
        <taxon>Pseudomonadota</taxon>
        <taxon>Betaproteobacteria</taxon>
        <taxon>Burkholderiales</taxon>
        <taxon>Oxalobacteraceae</taxon>
        <taxon>Telluria group</taxon>
        <taxon>Duganella</taxon>
    </lineage>
</organism>
<dbReference type="GO" id="GO:0004314">
    <property type="term" value="F:[acyl-carrier-protein] S-malonyltransferase activity"/>
    <property type="evidence" value="ECO:0007669"/>
    <property type="project" value="UniProtKB-EC"/>
</dbReference>
<dbReference type="PANTHER" id="PTHR42681">
    <property type="entry name" value="MALONYL-COA-ACYL CARRIER PROTEIN TRANSACYLASE, MITOCHONDRIAL"/>
    <property type="match status" value="1"/>
</dbReference>
<dbReference type="InterPro" id="IPR050858">
    <property type="entry name" value="Mal-CoA-ACP_Trans/PKS_FabD"/>
</dbReference>
<evidence type="ECO:0000256" key="3">
    <source>
        <dbReference type="ARBA" id="ARBA00022679"/>
    </source>
</evidence>
<reference evidence="10" key="1">
    <citation type="submission" date="2016-11" db="EMBL/GenBank/DDBJ databases">
        <authorList>
            <person name="Varghese N."/>
            <person name="Submissions S."/>
        </authorList>
    </citation>
    <scope>NUCLEOTIDE SEQUENCE [LARGE SCALE GENOMIC DNA]</scope>
    <source>
        <strain evidence="10">Sac-22</strain>
    </source>
</reference>
<dbReference type="SUPFAM" id="SSF55048">
    <property type="entry name" value="Probable ACP-binding domain of malonyl-CoA ACP transacylase"/>
    <property type="match status" value="1"/>
</dbReference>
<dbReference type="NCBIfam" id="TIGR00128">
    <property type="entry name" value="fabD"/>
    <property type="match status" value="1"/>
</dbReference>
<evidence type="ECO:0000313" key="10">
    <source>
        <dbReference type="Proteomes" id="UP000184339"/>
    </source>
</evidence>
<accession>A0A1M7KWX0</accession>
<dbReference type="InterPro" id="IPR001227">
    <property type="entry name" value="Ac_transferase_dom_sf"/>
</dbReference>
<dbReference type="InterPro" id="IPR014043">
    <property type="entry name" value="Acyl_transferase_dom"/>
</dbReference>
<evidence type="ECO:0000256" key="5">
    <source>
        <dbReference type="ARBA" id="ARBA00048462"/>
    </source>
</evidence>
<evidence type="ECO:0000313" key="9">
    <source>
        <dbReference type="EMBL" id="SHM70138.1"/>
    </source>
</evidence>
<dbReference type="Proteomes" id="UP000184339">
    <property type="component" value="Unassembled WGS sequence"/>
</dbReference>
<dbReference type="GO" id="GO:0006633">
    <property type="term" value="P:fatty acid biosynthetic process"/>
    <property type="evidence" value="ECO:0007669"/>
    <property type="project" value="TreeGrafter"/>
</dbReference>
<feature type="domain" description="Malonyl-CoA:ACP transacylase (MAT)" evidence="8">
    <location>
        <begin position="5"/>
        <end position="279"/>
    </location>
</feature>
<dbReference type="InterPro" id="IPR016035">
    <property type="entry name" value="Acyl_Trfase/lysoPLipase"/>
</dbReference>
<dbReference type="SUPFAM" id="SSF52151">
    <property type="entry name" value="FabD/lysophospholipase-like"/>
    <property type="match status" value="1"/>
</dbReference>
<dbReference type="InterPro" id="IPR016036">
    <property type="entry name" value="Malonyl_transacylase_ACP-bd"/>
</dbReference>
<evidence type="ECO:0000259" key="8">
    <source>
        <dbReference type="SMART" id="SM00827"/>
    </source>
</evidence>
<dbReference type="Gene3D" id="3.30.70.250">
    <property type="entry name" value="Malonyl-CoA ACP transacylase, ACP-binding"/>
    <property type="match status" value="1"/>
</dbReference>
<dbReference type="Gene3D" id="3.40.366.10">
    <property type="entry name" value="Malonyl-Coenzyme A Acyl Carrier Protein, domain 2"/>
    <property type="match status" value="1"/>
</dbReference>
<dbReference type="SMART" id="SM00827">
    <property type="entry name" value="PKS_AT"/>
    <property type="match status" value="1"/>
</dbReference>
<dbReference type="PIRSF" id="PIRSF000446">
    <property type="entry name" value="Mct"/>
    <property type="match status" value="1"/>
</dbReference>
<evidence type="ECO:0000256" key="1">
    <source>
        <dbReference type="ARBA" id="ARBA00013258"/>
    </source>
</evidence>
<sequence>MMTLMFPGQGAQHKGMGSAVFSQFPEQMRQAQEILGYDLAAVCAEGGPKLNDTAYTQPALYTVSALMHMDLVRRSGIRADYVIGHSLGEYNAMLAAGVIDFATGLALVQKRGELMARQNGKGGMFAVLDPDRAVLDGVAAELGGDFSIANDNAPNQVVCAGGTAALEAASRQITARQGGKVVPLKVSGAFHTQHMAAAADEFRAFCAQQSYRKPAMPVMSNQSAQPHDGADWPARLSAHLTHPVRWRQSLAYLAAQGPMLFQEVGPGAVLTGLAKANLQS</sequence>